<dbReference type="SUPFAM" id="SSF53098">
    <property type="entry name" value="Ribonuclease H-like"/>
    <property type="match status" value="1"/>
</dbReference>
<dbReference type="EMBL" id="QAON01000011">
    <property type="protein sequence ID" value="PTQ88536.1"/>
    <property type="molecule type" value="Genomic_DNA"/>
</dbReference>
<evidence type="ECO:0000259" key="3">
    <source>
        <dbReference type="PROSITE" id="PS50994"/>
    </source>
</evidence>
<comment type="caution">
    <text evidence="4">The sequence shown here is derived from an EMBL/GenBank/DDBJ whole genome shotgun (WGS) entry which is preliminary data.</text>
</comment>
<organism evidence="4 5">
    <name type="scientific">Agitococcus lubricus</name>
    <dbReference type="NCBI Taxonomy" id="1077255"/>
    <lineage>
        <taxon>Bacteria</taxon>
        <taxon>Pseudomonadati</taxon>
        <taxon>Pseudomonadota</taxon>
        <taxon>Gammaproteobacteria</taxon>
        <taxon>Moraxellales</taxon>
        <taxon>Moraxellaceae</taxon>
        <taxon>Agitococcus</taxon>
    </lineage>
</organism>
<dbReference type="GO" id="GO:0015074">
    <property type="term" value="P:DNA integration"/>
    <property type="evidence" value="ECO:0007669"/>
    <property type="project" value="InterPro"/>
</dbReference>
<proteinExistence type="inferred from homology"/>
<evidence type="ECO:0000313" key="4">
    <source>
        <dbReference type="EMBL" id="PTQ88536.1"/>
    </source>
</evidence>
<dbReference type="InterPro" id="IPR012337">
    <property type="entry name" value="RNaseH-like_sf"/>
</dbReference>
<dbReference type="GO" id="GO:0003676">
    <property type="term" value="F:nucleic acid binding"/>
    <property type="evidence" value="ECO:0007669"/>
    <property type="project" value="InterPro"/>
</dbReference>
<evidence type="ECO:0000313" key="5">
    <source>
        <dbReference type="Proteomes" id="UP000244223"/>
    </source>
</evidence>
<name>A0A2T5IX52_9GAMM</name>
<dbReference type="OrthoDB" id="3193769at2"/>
<dbReference type="InterPro" id="IPR036397">
    <property type="entry name" value="RNaseH_sf"/>
</dbReference>
<dbReference type="PROSITE" id="PS50532">
    <property type="entry name" value="HTH_IS408"/>
    <property type="match status" value="1"/>
</dbReference>
<dbReference type="InterPro" id="IPR054353">
    <property type="entry name" value="IstA-like_C"/>
</dbReference>
<protein>
    <submittedName>
        <fullName evidence="4">Transposase</fullName>
    </submittedName>
</protein>
<dbReference type="Pfam" id="PF22483">
    <property type="entry name" value="Mu-transpos_C_2"/>
    <property type="match status" value="1"/>
</dbReference>
<dbReference type="PANTHER" id="PTHR35004:SF8">
    <property type="entry name" value="TRANSPOSASE RV3428C-RELATED"/>
    <property type="match status" value="1"/>
</dbReference>
<feature type="domain" description="HTH IS408-type" evidence="2">
    <location>
        <begin position="4"/>
        <end position="84"/>
    </location>
</feature>
<accession>A0A2T5IX52</accession>
<dbReference type="Proteomes" id="UP000244223">
    <property type="component" value="Unassembled WGS sequence"/>
</dbReference>
<keyword evidence="5" id="KW-1185">Reference proteome</keyword>
<gene>
    <name evidence="4" type="ORF">C8N29_11159</name>
</gene>
<reference evidence="4 5" key="1">
    <citation type="submission" date="2018-04" db="EMBL/GenBank/DDBJ databases">
        <title>Genomic Encyclopedia of Archaeal and Bacterial Type Strains, Phase II (KMG-II): from individual species to whole genera.</title>
        <authorList>
            <person name="Goeker M."/>
        </authorList>
    </citation>
    <scope>NUCLEOTIDE SEQUENCE [LARGE SCALE GENOMIC DNA]</scope>
    <source>
        <strain evidence="4 5">DSM 5822</strain>
    </source>
</reference>
<feature type="domain" description="Integrase catalytic" evidence="3">
    <location>
        <begin position="127"/>
        <end position="321"/>
    </location>
</feature>
<dbReference type="RefSeq" id="WP_107866174.1">
    <property type="nucleotide sequence ID" value="NZ_QAON01000011.1"/>
</dbReference>
<dbReference type="PROSITE" id="PS50994">
    <property type="entry name" value="INTEGRASE"/>
    <property type="match status" value="1"/>
</dbReference>
<dbReference type="InterPro" id="IPR001584">
    <property type="entry name" value="Integrase_cat-core"/>
</dbReference>
<dbReference type="InterPro" id="IPR017895">
    <property type="entry name" value="HTH_IS408/IS1162_type"/>
</dbReference>
<dbReference type="PANTHER" id="PTHR35004">
    <property type="entry name" value="TRANSPOSASE RV3428C-RELATED"/>
    <property type="match status" value="1"/>
</dbReference>
<dbReference type="NCBIfam" id="NF033546">
    <property type="entry name" value="transpos_IS21"/>
    <property type="match status" value="1"/>
</dbReference>
<comment type="similarity">
    <text evidence="1">Belongs to the transposase IS21/IS408/IS1162 family.</text>
</comment>
<evidence type="ECO:0000259" key="2">
    <source>
        <dbReference type="PROSITE" id="PS50532"/>
    </source>
</evidence>
<evidence type="ECO:0000256" key="1">
    <source>
        <dbReference type="ARBA" id="ARBA00009277"/>
    </source>
</evidence>
<dbReference type="Gene3D" id="3.30.420.10">
    <property type="entry name" value="Ribonuclease H-like superfamily/Ribonuclease H"/>
    <property type="match status" value="1"/>
</dbReference>
<sequence length="511" mass="58477">MRKARELLRLLFSLGLSNRQAGRLVKVSHNTAGRFRALVDAQKLDWGALEAMPDQALQALLYPKRHKGTACEWQPNWPHIHQEMQRKGVTLILLWHEYRASWPEGCSYQAFTEHYRLYRRRLGLVMRQTHKAGERLYVDYSGLTVPIVDATTGNVHKAEIFIAVMGLSNFTYAEATLTQKIPDWTASHVRMFAFLGAVPQMIVPDNLRSAVSKACQYDPVINPTYHELALHYNVAIIPARKRRPKDKAKVELGVRLVQRWILARLRNQVFYSLTTLNAAIHELLIDLNTRPFKKQDGCRQSVYQTMDLSAMRPLPDHHFELAEWLTALHVGLDYHAIVDHHAYSLPYHLAHEKVEARLTATVIEFFYNRQRVATHERSVIRGGHTTLVVHMPKAHQRYAHPDKERLLDWAARLGVSTVGVVQHQLQRRHPEAGYRSCMGLQSLTKTYGETRLEAACQRALVIQSPTLGSIRSILKNKLDELPLPTTVAEHQPITSHDNVRGNAYYFGDSSC</sequence>
<dbReference type="AlphaFoldDB" id="A0A2T5IX52"/>